<evidence type="ECO:0000256" key="1">
    <source>
        <dbReference type="SAM" id="MobiDB-lite"/>
    </source>
</evidence>
<protein>
    <submittedName>
        <fullName evidence="2">Uncharacterized protein</fullName>
    </submittedName>
</protein>
<dbReference type="AlphaFoldDB" id="A0ABD2PSU5"/>
<feature type="region of interest" description="Disordered" evidence="1">
    <location>
        <begin position="1"/>
        <end position="20"/>
    </location>
</feature>
<keyword evidence="3" id="KW-1185">Reference proteome</keyword>
<proteinExistence type="predicted"/>
<feature type="compositionally biased region" description="Basic and acidic residues" evidence="1">
    <location>
        <begin position="1"/>
        <end position="11"/>
    </location>
</feature>
<name>A0ABD2PSU5_9PLAT</name>
<dbReference type="EMBL" id="JBJKFK010003375">
    <property type="protein sequence ID" value="KAL3309967.1"/>
    <property type="molecule type" value="Genomic_DNA"/>
</dbReference>
<accession>A0ABD2PSU5</accession>
<dbReference type="Proteomes" id="UP001626550">
    <property type="component" value="Unassembled WGS sequence"/>
</dbReference>
<evidence type="ECO:0000313" key="2">
    <source>
        <dbReference type="EMBL" id="KAL3309967.1"/>
    </source>
</evidence>
<gene>
    <name evidence="2" type="ORF">Ciccas_011477</name>
</gene>
<organism evidence="2 3">
    <name type="scientific">Cichlidogyrus casuarinus</name>
    <dbReference type="NCBI Taxonomy" id="1844966"/>
    <lineage>
        <taxon>Eukaryota</taxon>
        <taxon>Metazoa</taxon>
        <taxon>Spiralia</taxon>
        <taxon>Lophotrochozoa</taxon>
        <taxon>Platyhelminthes</taxon>
        <taxon>Monogenea</taxon>
        <taxon>Monopisthocotylea</taxon>
        <taxon>Dactylogyridea</taxon>
        <taxon>Ancyrocephalidae</taxon>
        <taxon>Cichlidogyrus</taxon>
    </lineage>
</organism>
<sequence length="108" mass="11757">MGEAKRQREPDSCNPQTGSDCIGPARNVSLLLIQALETTSTGSLIVADGHYLLSLDHAAQATRSAFYTGEPHKWNVNYKRAIAFLTKPGLLSDEKSLLPPLKPDTYTS</sequence>
<reference evidence="2 3" key="1">
    <citation type="submission" date="2024-11" db="EMBL/GenBank/DDBJ databases">
        <title>Adaptive evolution of stress response genes in parasites aligns with host niche diversity.</title>
        <authorList>
            <person name="Hahn C."/>
            <person name="Resl P."/>
        </authorList>
    </citation>
    <scope>NUCLEOTIDE SEQUENCE [LARGE SCALE GENOMIC DNA]</scope>
    <source>
        <strain evidence="2">EGGRZ-B1_66</strain>
        <tissue evidence="2">Body</tissue>
    </source>
</reference>
<evidence type="ECO:0000313" key="3">
    <source>
        <dbReference type="Proteomes" id="UP001626550"/>
    </source>
</evidence>
<comment type="caution">
    <text evidence="2">The sequence shown here is derived from an EMBL/GenBank/DDBJ whole genome shotgun (WGS) entry which is preliminary data.</text>
</comment>